<protein>
    <recommendedName>
        <fullName evidence="4">DUF5666 domain-containing protein</fullName>
    </recommendedName>
</protein>
<feature type="region of interest" description="Disordered" evidence="1">
    <location>
        <begin position="226"/>
        <end position="252"/>
    </location>
</feature>
<reference evidence="2 3" key="1">
    <citation type="journal article" date="2016" name="Nat. Commun.">
        <title>Thousands of microbial genomes shed light on interconnected biogeochemical processes in an aquifer system.</title>
        <authorList>
            <person name="Anantharaman K."/>
            <person name="Brown C.T."/>
            <person name="Hug L.A."/>
            <person name="Sharon I."/>
            <person name="Castelle C.J."/>
            <person name="Probst A.J."/>
            <person name="Thomas B.C."/>
            <person name="Singh A."/>
            <person name="Wilkins M.J."/>
            <person name="Karaoz U."/>
            <person name="Brodie E.L."/>
            <person name="Williams K.H."/>
            <person name="Hubbard S.S."/>
            <person name="Banfield J.F."/>
        </authorList>
    </citation>
    <scope>NUCLEOTIDE SEQUENCE [LARGE SCALE GENOMIC DNA]</scope>
</reference>
<comment type="caution">
    <text evidence="2">The sequence shown here is derived from an EMBL/GenBank/DDBJ whole genome shotgun (WGS) entry which is preliminary data.</text>
</comment>
<accession>A0A1F7X2Z5</accession>
<proteinExistence type="predicted"/>
<dbReference type="Proteomes" id="UP000176939">
    <property type="component" value="Unassembled WGS sequence"/>
</dbReference>
<name>A0A1F7X2Z5_9BACT</name>
<feature type="compositionally biased region" description="Pro residues" evidence="1">
    <location>
        <begin position="237"/>
        <end position="252"/>
    </location>
</feature>
<feature type="compositionally biased region" description="Low complexity" evidence="1">
    <location>
        <begin position="226"/>
        <end position="236"/>
    </location>
</feature>
<evidence type="ECO:0000313" key="3">
    <source>
        <dbReference type="Proteomes" id="UP000176939"/>
    </source>
</evidence>
<evidence type="ECO:0000313" key="2">
    <source>
        <dbReference type="EMBL" id="OGM08685.1"/>
    </source>
</evidence>
<organism evidence="2 3">
    <name type="scientific">Candidatus Woesebacteria bacterium RBG_13_36_22</name>
    <dbReference type="NCBI Taxonomy" id="1802478"/>
    <lineage>
        <taxon>Bacteria</taxon>
        <taxon>Candidatus Woeseibacteriota</taxon>
    </lineage>
</organism>
<evidence type="ECO:0008006" key="4">
    <source>
        <dbReference type="Google" id="ProtNLM"/>
    </source>
</evidence>
<gene>
    <name evidence="2" type="ORF">A2Z67_00410</name>
</gene>
<sequence length="252" mass="27408">MNLQNKFMKKIAVIILSIILFSSSLKFLKAQTATSSSESIREKVQEKVTQVLSNPKAYIGTITDISSTTIQVRKFLLDSEGKTGEILQISTNQDTVFVSVGKTTKIIKMADVAIGDFIIAMGYKNGNNVLNSTRILVTEALKPSNRIAVFGKVTKANKSSLEITSLANEKLTLEPNTSISVVDFTDQKETKIKFADIEADDFLIAFGIMNNNVFEARKIERISLTPSASPISTSSPSPKPTATPKTTPSPTP</sequence>
<dbReference type="EMBL" id="MGFQ01000038">
    <property type="protein sequence ID" value="OGM08685.1"/>
    <property type="molecule type" value="Genomic_DNA"/>
</dbReference>
<dbReference type="AlphaFoldDB" id="A0A1F7X2Z5"/>
<evidence type="ECO:0000256" key="1">
    <source>
        <dbReference type="SAM" id="MobiDB-lite"/>
    </source>
</evidence>